<keyword evidence="1" id="KW-1133">Transmembrane helix</keyword>
<feature type="transmembrane region" description="Helical" evidence="1">
    <location>
        <begin position="159"/>
        <end position="177"/>
    </location>
</feature>
<organism evidence="2 3">
    <name type="scientific">Evansella vedderi</name>
    <dbReference type="NCBI Taxonomy" id="38282"/>
    <lineage>
        <taxon>Bacteria</taxon>
        <taxon>Bacillati</taxon>
        <taxon>Bacillota</taxon>
        <taxon>Bacilli</taxon>
        <taxon>Bacillales</taxon>
        <taxon>Bacillaceae</taxon>
        <taxon>Evansella</taxon>
    </lineage>
</organism>
<name>A0ABT9ZS03_9BACI</name>
<feature type="transmembrane region" description="Helical" evidence="1">
    <location>
        <begin position="74"/>
        <end position="94"/>
    </location>
</feature>
<dbReference type="EMBL" id="JAUSUG010000004">
    <property type="protein sequence ID" value="MDQ0254012.1"/>
    <property type="molecule type" value="Genomic_DNA"/>
</dbReference>
<dbReference type="Proteomes" id="UP001230005">
    <property type="component" value="Unassembled WGS sequence"/>
</dbReference>
<proteinExistence type="predicted"/>
<comment type="caution">
    <text evidence="2">The sequence shown here is derived from an EMBL/GenBank/DDBJ whole genome shotgun (WGS) entry which is preliminary data.</text>
</comment>
<feature type="transmembrane region" description="Helical" evidence="1">
    <location>
        <begin position="101"/>
        <end position="117"/>
    </location>
</feature>
<keyword evidence="1" id="KW-0812">Transmembrane</keyword>
<keyword evidence="1" id="KW-0472">Membrane</keyword>
<sequence length="273" mass="32394">MKRLNKNNTPFLILLVVHAIILFITIQKKGIRKTLQSLLPNIGIAYLFEYFVLNLFHAYTYYPKFIRNKYLDNVFGAILSQAVFVPITATYLSLFKLGWRYKLFFTAYFFIVEHLFLRLKIYRHQWWDALYTSILLPVFFKISDIVIKSIRNQNPMTLSRYLTFVVIHVNWLFLLALKNKFRFGYKTFNWDEHFILTPLYSLWVSVLYTINDKKKGLSQSLITISSLLFTDFLLKQGGLLQIPNWKKTFLPVHLTLFSLGGMVKKLFTAKEKR</sequence>
<keyword evidence="3" id="KW-1185">Reference proteome</keyword>
<feature type="transmembrane region" description="Helical" evidence="1">
    <location>
        <begin position="193"/>
        <end position="210"/>
    </location>
</feature>
<feature type="transmembrane region" description="Helical" evidence="1">
    <location>
        <begin position="6"/>
        <end position="26"/>
    </location>
</feature>
<reference evidence="2 3" key="1">
    <citation type="submission" date="2023-07" db="EMBL/GenBank/DDBJ databases">
        <title>Genomic Encyclopedia of Type Strains, Phase IV (KMG-IV): sequencing the most valuable type-strain genomes for metagenomic binning, comparative biology and taxonomic classification.</title>
        <authorList>
            <person name="Goeker M."/>
        </authorList>
    </citation>
    <scope>NUCLEOTIDE SEQUENCE [LARGE SCALE GENOMIC DNA]</scope>
    <source>
        <strain evidence="2 3">DSM 9768</strain>
    </source>
</reference>
<evidence type="ECO:0000313" key="2">
    <source>
        <dbReference type="EMBL" id="MDQ0254012.1"/>
    </source>
</evidence>
<feature type="transmembrane region" description="Helical" evidence="1">
    <location>
        <begin position="38"/>
        <end position="62"/>
    </location>
</feature>
<gene>
    <name evidence="2" type="ORF">J2S74_001385</name>
</gene>
<evidence type="ECO:0000313" key="3">
    <source>
        <dbReference type="Proteomes" id="UP001230005"/>
    </source>
</evidence>
<dbReference type="RefSeq" id="WP_307323363.1">
    <property type="nucleotide sequence ID" value="NZ_JAUSUG010000004.1"/>
</dbReference>
<evidence type="ECO:0000256" key="1">
    <source>
        <dbReference type="SAM" id="Phobius"/>
    </source>
</evidence>
<accession>A0ABT9ZS03</accession>
<protein>
    <submittedName>
        <fullName evidence="2">Uncharacterized protein</fullName>
    </submittedName>
</protein>